<dbReference type="SUPFAM" id="SSF54197">
    <property type="entry name" value="HIT-like"/>
    <property type="match status" value="1"/>
</dbReference>
<evidence type="ECO:0000313" key="5">
    <source>
        <dbReference type="EMBL" id="GIH89931.1"/>
    </source>
</evidence>
<evidence type="ECO:0000256" key="1">
    <source>
        <dbReference type="PIRSR" id="PIRSR601310-1"/>
    </source>
</evidence>
<dbReference type="PROSITE" id="PS51084">
    <property type="entry name" value="HIT_2"/>
    <property type="match status" value="1"/>
</dbReference>
<organism evidence="5 6">
    <name type="scientific">Planobispora siamensis</name>
    <dbReference type="NCBI Taxonomy" id="936338"/>
    <lineage>
        <taxon>Bacteria</taxon>
        <taxon>Bacillati</taxon>
        <taxon>Actinomycetota</taxon>
        <taxon>Actinomycetes</taxon>
        <taxon>Streptosporangiales</taxon>
        <taxon>Streptosporangiaceae</taxon>
        <taxon>Planobispora</taxon>
    </lineage>
</organism>
<gene>
    <name evidence="5" type="ORF">Psi01_05610</name>
</gene>
<dbReference type="InterPro" id="IPR001310">
    <property type="entry name" value="Histidine_triad_HIT"/>
</dbReference>
<dbReference type="PANTHER" id="PTHR46648:SF1">
    <property type="entry name" value="ADENOSINE 5'-MONOPHOSPHORAMIDASE HNT1"/>
    <property type="match status" value="1"/>
</dbReference>
<dbReference type="Pfam" id="PF01230">
    <property type="entry name" value="HIT"/>
    <property type="match status" value="1"/>
</dbReference>
<evidence type="ECO:0000259" key="4">
    <source>
        <dbReference type="PROSITE" id="PS51084"/>
    </source>
</evidence>
<sequence>MGGHEESGCGDPGAPETMIRMATCIFCEIVAGRAEAGVVYADDSVVAIMDHKPATVGHVLVIPRVHMAGLADADDAIGTAIWRTARRVSAALRTSGLRCEGVRLSLADGEAAGQDVFHLHLHVVPRYPGDGVVVTADWKKRSRELLDHDAALIRNALA</sequence>
<protein>
    <submittedName>
        <fullName evidence="5">HIT family protein</fullName>
    </submittedName>
</protein>
<feature type="active site" description="Tele-AMP-histidine intermediate" evidence="1">
    <location>
        <position position="120"/>
    </location>
</feature>
<comment type="caution">
    <text evidence="5">The sequence shown here is derived from an EMBL/GenBank/DDBJ whole genome shotgun (WGS) entry which is preliminary data.</text>
</comment>
<dbReference type="AlphaFoldDB" id="A0A8J3SC82"/>
<feature type="domain" description="HIT" evidence="4">
    <location>
        <begin position="25"/>
        <end position="133"/>
    </location>
</feature>
<dbReference type="PROSITE" id="PS00892">
    <property type="entry name" value="HIT_1"/>
    <property type="match status" value="1"/>
</dbReference>
<reference evidence="5 6" key="1">
    <citation type="submission" date="2021-01" db="EMBL/GenBank/DDBJ databases">
        <title>Whole genome shotgun sequence of Planobispora siamensis NBRC 107568.</title>
        <authorList>
            <person name="Komaki H."/>
            <person name="Tamura T."/>
        </authorList>
    </citation>
    <scope>NUCLEOTIDE SEQUENCE [LARGE SCALE GENOMIC DNA]</scope>
    <source>
        <strain evidence="5 6">NBRC 107568</strain>
    </source>
</reference>
<dbReference type="PANTHER" id="PTHR46648">
    <property type="entry name" value="HIT FAMILY PROTEIN 1"/>
    <property type="match status" value="1"/>
</dbReference>
<dbReference type="PRINTS" id="PR00332">
    <property type="entry name" value="HISTRIAD"/>
</dbReference>
<dbReference type="InterPro" id="IPR036265">
    <property type="entry name" value="HIT-like_sf"/>
</dbReference>
<evidence type="ECO:0000256" key="3">
    <source>
        <dbReference type="PROSITE-ProRule" id="PRU00464"/>
    </source>
</evidence>
<evidence type="ECO:0000313" key="6">
    <source>
        <dbReference type="Proteomes" id="UP000619788"/>
    </source>
</evidence>
<keyword evidence="6" id="KW-1185">Reference proteome</keyword>
<name>A0A8J3SC82_9ACTN</name>
<dbReference type="GO" id="GO:0003824">
    <property type="term" value="F:catalytic activity"/>
    <property type="evidence" value="ECO:0007669"/>
    <property type="project" value="InterPro"/>
</dbReference>
<dbReference type="Gene3D" id="3.30.428.10">
    <property type="entry name" value="HIT-like"/>
    <property type="match status" value="1"/>
</dbReference>
<dbReference type="InterPro" id="IPR019808">
    <property type="entry name" value="Histidine_triad_CS"/>
</dbReference>
<proteinExistence type="predicted"/>
<evidence type="ECO:0000256" key="2">
    <source>
        <dbReference type="PIRSR" id="PIRSR601310-3"/>
    </source>
</evidence>
<accession>A0A8J3SC82</accession>
<feature type="short sequence motif" description="Histidine triad motif" evidence="2 3">
    <location>
        <begin position="118"/>
        <end position="122"/>
    </location>
</feature>
<dbReference type="Proteomes" id="UP000619788">
    <property type="component" value="Unassembled WGS sequence"/>
</dbReference>
<dbReference type="InterPro" id="IPR011146">
    <property type="entry name" value="HIT-like"/>
</dbReference>
<dbReference type="GO" id="GO:0009117">
    <property type="term" value="P:nucleotide metabolic process"/>
    <property type="evidence" value="ECO:0007669"/>
    <property type="project" value="TreeGrafter"/>
</dbReference>
<dbReference type="EMBL" id="BOOJ01000007">
    <property type="protein sequence ID" value="GIH89931.1"/>
    <property type="molecule type" value="Genomic_DNA"/>
</dbReference>